<name>A0A8K0R187_9PLEO</name>
<dbReference type="PANTHER" id="PTHR45969">
    <property type="entry name" value="RING ZINC FINGER PROTEIN-RELATED"/>
    <property type="match status" value="1"/>
</dbReference>
<keyword evidence="3" id="KW-0862">Zinc</keyword>
<dbReference type="OrthoDB" id="3801318at2759"/>
<dbReference type="InterPro" id="IPR001841">
    <property type="entry name" value="Znf_RING"/>
</dbReference>
<keyword evidence="8" id="KW-1185">Reference proteome</keyword>
<dbReference type="AlphaFoldDB" id="A0A8K0R187"/>
<accession>A0A8K0R187</accession>
<evidence type="ECO:0000313" key="8">
    <source>
        <dbReference type="Proteomes" id="UP000813461"/>
    </source>
</evidence>
<dbReference type="GO" id="GO:0016567">
    <property type="term" value="P:protein ubiquitination"/>
    <property type="evidence" value="ECO:0007669"/>
    <property type="project" value="TreeGrafter"/>
</dbReference>
<feature type="region of interest" description="Disordered" evidence="5">
    <location>
        <begin position="119"/>
        <end position="151"/>
    </location>
</feature>
<dbReference type="Pfam" id="PF13639">
    <property type="entry name" value="zf-RING_2"/>
    <property type="match status" value="1"/>
</dbReference>
<evidence type="ECO:0000256" key="3">
    <source>
        <dbReference type="ARBA" id="ARBA00022833"/>
    </source>
</evidence>
<keyword evidence="2 4" id="KW-0863">Zinc-finger</keyword>
<keyword evidence="1" id="KW-0479">Metal-binding</keyword>
<reference evidence="7" key="1">
    <citation type="journal article" date="2021" name="Nat. Commun.">
        <title>Genetic determinants of endophytism in the Arabidopsis root mycobiome.</title>
        <authorList>
            <person name="Mesny F."/>
            <person name="Miyauchi S."/>
            <person name="Thiergart T."/>
            <person name="Pickel B."/>
            <person name="Atanasova L."/>
            <person name="Karlsson M."/>
            <person name="Huettel B."/>
            <person name="Barry K.W."/>
            <person name="Haridas S."/>
            <person name="Chen C."/>
            <person name="Bauer D."/>
            <person name="Andreopoulos W."/>
            <person name="Pangilinan J."/>
            <person name="LaButti K."/>
            <person name="Riley R."/>
            <person name="Lipzen A."/>
            <person name="Clum A."/>
            <person name="Drula E."/>
            <person name="Henrissat B."/>
            <person name="Kohler A."/>
            <person name="Grigoriev I.V."/>
            <person name="Martin F.M."/>
            <person name="Hacquard S."/>
        </authorList>
    </citation>
    <scope>NUCLEOTIDE SEQUENCE</scope>
    <source>
        <strain evidence="7">MPI-SDFR-AT-0120</strain>
    </source>
</reference>
<dbReference type="Gene3D" id="3.30.40.10">
    <property type="entry name" value="Zinc/RING finger domain, C3HC4 (zinc finger)"/>
    <property type="match status" value="1"/>
</dbReference>
<feature type="domain" description="RING-type" evidence="6">
    <location>
        <begin position="39"/>
        <end position="87"/>
    </location>
</feature>
<evidence type="ECO:0000256" key="2">
    <source>
        <dbReference type="ARBA" id="ARBA00022771"/>
    </source>
</evidence>
<dbReference type="GO" id="GO:0008270">
    <property type="term" value="F:zinc ion binding"/>
    <property type="evidence" value="ECO:0007669"/>
    <property type="project" value="UniProtKB-KW"/>
</dbReference>
<feature type="compositionally biased region" description="Basic and acidic residues" evidence="5">
    <location>
        <begin position="119"/>
        <end position="132"/>
    </location>
</feature>
<dbReference type="PROSITE" id="PS50089">
    <property type="entry name" value="ZF_RING_2"/>
    <property type="match status" value="1"/>
</dbReference>
<evidence type="ECO:0000256" key="4">
    <source>
        <dbReference type="PROSITE-ProRule" id="PRU00175"/>
    </source>
</evidence>
<organism evidence="7 8">
    <name type="scientific">Paraphoma chrysanthemicola</name>
    <dbReference type="NCBI Taxonomy" id="798071"/>
    <lineage>
        <taxon>Eukaryota</taxon>
        <taxon>Fungi</taxon>
        <taxon>Dikarya</taxon>
        <taxon>Ascomycota</taxon>
        <taxon>Pezizomycotina</taxon>
        <taxon>Dothideomycetes</taxon>
        <taxon>Pleosporomycetidae</taxon>
        <taxon>Pleosporales</taxon>
        <taxon>Pleosporineae</taxon>
        <taxon>Phaeosphaeriaceae</taxon>
        <taxon>Paraphoma</taxon>
    </lineage>
</organism>
<dbReference type="SMART" id="SM01197">
    <property type="entry name" value="FANCL_C"/>
    <property type="match status" value="1"/>
</dbReference>
<dbReference type="PANTHER" id="PTHR45969:SF81">
    <property type="entry name" value="OS08G0157400 PROTEIN"/>
    <property type="match status" value="1"/>
</dbReference>
<evidence type="ECO:0000313" key="7">
    <source>
        <dbReference type="EMBL" id="KAH7080965.1"/>
    </source>
</evidence>
<gene>
    <name evidence="7" type="ORF">FB567DRAFT_551738</name>
</gene>
<evidence type="ECO:0000256" key="1">
    <source>
        <dbReference type="ARBA" id="ARBA00022723"/>
    </source>
</evidence>
<evidence type="ECO:0000256" key="5">
    <source>
        <dbReference type="SAM" id="MobiDB-lite"/>
    </source>
</evidence>
<comment type="caution">
    <text evidence="7">The sequence shown here is derived from an EMBL/GenBank/DDBJ whole genome shotgun (WGS) entry which is preliminary data.</text>
</comment>
<protein>
    <recommendedName>
        <fullName evidence="6">RING-type domain-containing protein</fullName>
    </recommendedName>
</protein>
<dbReference type="SUPFAM" id="SSF57850">
    <property type="entry name" value="RING/U-box"/>
    <property type="match status" value="1"/>
</dbReference>
<dbReference type="EMBL" id="JAGMVJ010000015">
    <property type="protein sequence ID" value="KAH7080965.1"/>
    <property type="molecule type" value="Genomic_DNA"/>
</dbReference>
<evidence type="ECO:0000259" key="6">
    <source>
        <dbReference type="PROSITE" id="PS50089"/>
    </source>
</evidence>
<proteinExistence type="predicted"/>
<sequence>MSTTRSPRERYLALTPADGGLTNLLSTHFQDPTNTDDACPICTDPNPEDDSDMRVVRTSCNHVFHRTCLVSWLNSLHNRSGTCPNCRHKMYEARGRTVREDSDLSEDEHRRRFIEALRENRDEEERRDREANVSRNSRLSQYRAEREARNA</sequence>
<dbReference type="SMART" id="SM00184">
    <property type="entry name" value="RING"/>
    <property type="match status" value="1"/>
</dbReference>
<dbReference type="InterPro" id="IPR013083">
    <property type="entry name" value="Znf_RING/FYVE/PHD"/>
</dbReference>
<dbReference type="Proteomes" id="UP000813461">
    <property type="component" value="Unassembled WGS sequence"/>
</dbReference>
<dbReference type="GO" id="GO:0061630">
    <property type="term" value="F:ubiquitin protein ligase activity"/>
    <property type="evidence" value="ECO:0007669"/>
    <property type="project" value="TreeGrafter"/>
</dbReference>